<dbReference type="EMBL" id="JACFXU010000014">
    <property type="protein sequence ID" value="MBA6413591.1"/>
    <property type="molecule type" value="Genomic_DNA"/>
</dbReference>
<dbReference type="Proteomes" id="UP000539350">
    <property type="component" value="Unassembled WGS sequence"/>
</dbReference>
<comment type="caution">
    <text evidence="1">The sequence shown here is derived from an EMBL/GenBank/DDBJ whole genome shotgun (WGS) entry which is preliminary data.</text>
</comment>
<proteinExistence type="predicted"/>
<protein>
    <submittedName>
        <fullName evidence="1">AlpA family phage regulatory protein</fullName>
    </submittedName>
</protein>
<evidence type="ECO:0000313" key="1">
    <source>
        <dbReference type="EMBL" id="MBA6413591.1"/>
    </source>
</evidence>
<reference evidence="1 2" key="1">
    <citation type="submission" date="2020-07" db="EMBL/GenBank/DDBJ databases">
        <title>Halieaceae bacterium, F7430, whole genome shotgun sequencing project.</title>
        <authorList>
            <person name="Jiang S."/>
            <person name="Liu Z.W."/>
            <person name="Du Z.J."/>
        </authorList>
    </citation>
    <scope>NUCLEOTIDE SEQUENCE [LARGE SCALE GENOMIC DNA]</scope>
    <source>
        <strain evidence="1 2">F7430</strain>
    </source>
</reference>
<gene>
    <name evidence="1" type="ORF">H2508_10765</name>
</gene>
<keyword evidence="2" id="KW-1185">Reference proteome</keyword>
<dbReference type="RefSeq" id="WP_182173086.1">
    <property type="nucleotide sequence ID" value="NZ_JACFXU010000014.1"/>
</dbReference>
<name>A0A7W2TX85_9GAMM</name>
<sequence length="80" mass="9193">MSDKSFCPPPEELRTKLLARSGQCERLVREPDRRAITGVSRTQWWSLERKKIAPARLKLGCNSVAWRLSDLLAWIEQQGA</sequence>
<dbReference type="Pfam" id="PF05930">
    <property type="entry name" value="Phage_AlpA"/>
    <property type="match status" value="1"/>
</dbReference>
<dbReference type="InterPro" id="IPR010260">
    <property type="entry name" value="AlpA"/>
</dbReference>
<evidence type="ECO:0000313" key="2">
    <source>
        <dbReference type="Proteomes" id="UP000539350"/>
    </source>
</evidence>
<dbReference type="AlphaFoldDB" id="A0A7W2TX85"/>
<organism evidence="1 2">
    <name type="scientific">Sediminihaliea albiluteola</name>
    <dbReference type="NCBI Taxonomy" id="2758564"/>
    <lineage>
        <taxon>Bacteria</taxon>
        <taxon>Pseudomonadati</taxon>
        <taxon>Pseudomonadota</taxon>
        <taxon>Gammaproteobacteria</taxon>
        <taxon>Cellvibrionales</taxon>
        <taxon>Halieaceae</taxon>
        <taxon>Sediminihaliea</taxon>
    </lineage>
</organism>
<accession>A0A7W2TX85</accession>